<protein>
    <submittedName>
        <fullName evidence="4">D-alanyl-D-alanine carboxypeptidase dacB</fullName>
        <ecNumber evidence="4">3.4.16.4</ecNumber>
    </submittedName>
</protein>
<dbReference type="Gene3D" id="3.40.710.10">
    <property type="entry name" value="DD-peptidase/beta-lactamase superfamily"/>
    <property type="match status" value="2"/>
</dbReference>
<dbReference type="RefSeq" id="WP_111741409.1">
    <property type="nucleotide sequence ID" value="NZ_LR698987.1"/>
</dbReference>
<proteinExistence type="inferred from homology"/>
<keyword evidence="2 4" id="KW-0378">Hydrolase</keyword>
<sequence length="476" mass="50891">MRLLNTFGAALCALSAFAQAAEADKYIGLLPEGASLSLKVQKVGASSPVLDYQDKQLTLPASTQKVVTALAALLQLGPDFRFATTLEGGAVNNGTLNGDLTVRFSGDPTLSRQQLRSMIQSLKQQGVKKVSGGLVVDTSVFASHDKAPGWSWNDMTQCFSAPASAAIIDKNCFSVSLQTPKQAGSTATVQVASYYPVQVSSQVKVYPRNAPEGRFCEFDVTAGENQRYSLTGCLTPQEKPITLSFSIQDGSDYAAKVIKSELRQAGIQIGNAVRYQTSPTKPGRVLAQTQSAPLHDLLKVMLKNSDNTIADTVFRTMGYKQSGVAGTWRSGASAVRQILRKQAGIDLGNTVMADGSGLSRHNLIAADTMMQILQYIAQHDQQLNFISMLPTAGQDGTLRARSGFKEAGLTGKVSAKTGALQGVYNLAGFMTTASGERIAFVQFLSGYAMTPQERGNSKKTLSGFESTLYRDIYSAN</sequence>
<keyword evidence="4" id="KW-0645">Protease</keyword>
<evidence type="ECO:0000256" key="3">
    <source>
        <dbReference type="SAM" id="SignalP"/>
    </source>
</evidence>
<dbReference type="EC" id="3.4.16.4" evidence="4"/>
<keyword evidence="4" id="KW-0121">Carboxypeptidase</keyword>
<reference evidence="4 5" key="1">
    <citation type="submission" date="2018-06" db="EMBL/GenBank/DDBJ databases">
        <authorList>
            <consortium name="Pathogen Informatics"/>
            <person name="Doyle S."/>
        </authorList>
    </citation>
    <scope>NUCLEOTIDE SEQUENCE [LARGE SCALE GENOMIC DNA]</scope>
    <source>
        <strain evidence="4 5">NCTC12151</strain>
    </source>
</reference>
<evidence type="ECO:0000256" key="1">
    <source>
        <dbReference type="ARBA" id="ARBA00006096"/>
    </source>
</evidence>
<dbReference type="InterPro" id="IPR000667">
    <property type="entry name" value="Peptidase_S13"/>
</dbReference>
<keyword evidence="5" id="KW-1185">Reference proteome</keyword>
<dbReference type="Proteomes" id="UP000249005">
    <property type="component" value="Chromosome 1"/>
</dbReference>
<evidence type="ECO:0000256" key="2">
    <source>
        <dbReference type="ARBA" id="ARBA00022801"/>
    </source>
</evidence>
<dbReference type="Pfam" id="PF02113">
    <property type="entry name" value="Peptidase_S13"/>
    <property type="match status" value="1"/>
</dbReference>
<dbReference type="AlphaFoldDB" id="A0A2X4XTS8"/>
<name>A0A2X4XTS8_9GAMM</name>
<dbReference type="NCBIfam" id="TIGR00666">
    <property type="entry name" value="PBP4"/>
    <property type="match status" value="1"/>
</dbReference>
<evidence type="ECO:0000313" key="4">
    <source>
        <dbReference type="EMBL" id="SQI43445.1"/>
    </source>
</evidence>
<dbReference type="InterPro" id="IPR012338">
    <property type="entry name" value="Beta-lactam/transpept-like"/>
</dbReference>
<dbReference type="PRINTS" id="PR00922">
    <property type="entry name" value="DADACBPTASE3"/>
</dbReference>
<accession>A0A2X4XTS8</accession>
<dbReference type="NCBIfam" id="NF008322">
    <property type="entry name" value="PRK11113.1"/>
    <property type="match status" value="1"/>
</dbReference>
<gene>
    <name evidence="4" type="primary">dacB</name>
    <name evidence="4" type="ORF">NCTC12151_03060</name>
</gene>
<dbReference type="SUPFAM" id="SSF56601">
    <property type="entry name" value="beta-lactamase/transpeptidase-like"/>
    <property type="match status" value="1"/>
</dbReference>
<keyword evidence="3" id="KW-0732">Signal</keyword>
<feature type="signal peptide" evidence="3">
    <location>
        <begin position="1"/>
        <end position="20"/>
    </location>
</feature>
<dbReference type="GO" id="GO:0000270">
    <property type="term" value="P:peptidoglycan metabolic process"/>
    <property type="evidence" value="ECO:0007669"/>
    <property type="project" value="TreeGrafter"/>
</dbReference>
<evidence type="ECO:0000313" key="5">
    <source>
        <dbReference type="Proteomes" id="UP000249005"/>
    </source>
</evidence>
<dbReference type="PANTHER" id="PTHR30023">
    <property type="entry name" value="D-ALANYL-D-ALANINE CARBOXYPEPTIDASE"/>
    <property type="match status" value="1"/>
</dbReference>
<comment type="similarity">
    <text evidence="1">Belongs to the peptidase S13 family.</text>
</comment>
<dbReference type="PANTHER" id="PTHR30023:SF0">
    <property type="entry name" value="PENICILLIN-SENSITIVE CARBOXYPEPTIDASE A"/>
    <property type="match status" value="1"/>
</dbReference>
<feature type="chain" id="PRO_5015932313" evidence="3">
    <location>
        <begin position="21"/>
        <end position="476"/>
    </location>
</feature>
<dbReference type="Gene3D" id="3.50.80.20">
    <property type="entry name" value="D-Ala-D-Ala carboxypeptidase C, peptidase S13"/>
    <property type="match status" value="1"/>
</dbReference>
<dbReference type="GO" id="GO:0006508">
    <property type="term" value="P:proteolysis"/>
    <property type="evidence" value="ECO:0007669"/>
    <property type="project" value="InterPro"/>
</dbReference>
<dbReference type="OrthoDB" id="9802627at2"/>
<dbReference type="KEGG" id="lri:NCTC12151_03060"/>
<dbReference type="EMBL" id="LS483470">
    <property type="protein sequence ID" value="SQI43445.1"/>
    <property type="molecule type" value="Genomic_DNA"/>
</dbReference>
<dbReference type="GO" id="GO:0009002">
    <property type="term" value="F:serine-type D-Ala-D-Ala carboxypeptidase activity"/>
    <property type="evidence" value="ECO:0007669"/>
    <property type="project" value="UniProtKB-EC"/>
</dbReference>
<organism evidence="4 5">
    <name type="scientific">Leminorella richardii</name>
    <dbReference type="NCBI Taxonomy" id="158841"/>
    <lineage>
        <taxon>Bacteria</taxon>
        <taxon>Pseudomonadati</taxon>
        <taxon>Pseudomonadota</taxon>
        <taxon>Gammaproteobacteria</taxon>
        <taxon>Enterobacterales</taxon>
        <taxon>Budviciaceae</taxon>
        <taxon>Leminorella</taxon>
    </lineage>
</organism>